<evidence type="ECO:0000313" key="3">
    <source>
        <dbReference type="Proteomes" id="UP000278807"/>
    </source>
</evidence>
<dbReference type="WBParaSite" id="HNAJ_0000331001-mRNA-1">
    <property type="protein sequence ID" value="HNAJ_0000331001-mRNA-1"/>
    <property type="gene ID" value="HNAJ_0000331001"/>
</dbReference>
<evidence type="ECO:0000313" key="4">
    <source>
        <dbReference type="WBParaSite" id="HNAJ_0000331001-mRNA-1"/>
    </source>
</evidence>
<keyword evidence="1" id="KW-1133">Transmembrane helix</keyword>
<feature type="transmembrane region" description="Helical" evidence="1">
    <location>
        <begin position="415"/>
        <end position="434"/>
    </location>
</feature>
<sequence length="566" mass="64359">MNVVSDIELYLSATFYVLFFIGYQIYCTELVLFQKRDVQALISLGIMAAFYGLTLTGVIIAIMISMATIGKCLQGIKILPQVVGLLVLAFILPLLEDLPWLNFSDHLRNSILASAGFHAQLVRAMLICCDYASETEPISWRRLLSESIGFSAFTTAFMTTSFVLFSDWKKWRDGGHEYIWSGSFKLVLKKRVGKATEIRTLSLLRLAFRLLQVAFLACIFKYCICGVNIVRASAPIIERVLKHQIKLSDFPILSYATLMVVIRFNFYYIFSYKMSRLVGDFQQFLLSPAFSPNSDKMIGGNENVKKAWKKTNIIEKLFKVDIETECLMPGGPCWTMSTVTSSEIWRKFDIGLYNVLKYYIYIPWMNVVNGVFCRGDEVERSRLSSLLSNISATCGALLTFLFVLTFHHWTMGNKIWVMLSFTFWLIERIAIQYFRKNNTSEYLENRFSPAWEHRIRTGACALLQVANLISFLYFVTDYTTGDFLMKTMLTHPSHRRYNSSFLITLSSFMKPAASFAINSISNQLPPSTVYLNYLSVEGGLIIVLEDMPGKSIPAHGATPRGLSTTS</sequence>
<protein>
    <submittedName>
        <fullName evidence="4">MFS_1_like domain-containing protein</fullName>
    </submittedName>
</protein>
<feature type="transmembrane region" description="Helical" evidence="1">
    <location>
        <begin position="386"/>
        <end position="409"/>
    </location>
</feature>
<dbReference type="OrthoDB" id="420606at2759"/>
<dbReference type="STRING" id="102285.A0A0R3T8C2"/>
<name>A0A0R3T8C2_RODNA</name>
<feature type="transmembrane region" description="Helical" evidence="1">
    <location>
        <begin position="147"/>
        <end position="165"/>
    </location>
</feature>
<keyword evidence="1" id="KW-0472">Membrane</keyword>
<keyword evidence="3" id="KW-1185">Reference proteome</keyword>
<reference evidence="2 3" key="2">
    <citation type="submission" date="2018-11" db="EMBL/GenBank/DDBJ databases">
        <authorList>
            <consortium name="Pathogen Informatics"/>
        </authorList>
    </citation>
    <scope>NUCLEOTIDE SEQUENCE [LARGE SCALE GENOMIC DNA]</scope>
</reference>
<reference evidence="4" key="1">
    <citation type="submission" date="2017-02" db="UniProtKB">
        <authorList>
            <consortium name="WormBaseParasite"/>
        </authorList>
    </citation>
    <scope>IDENTIFICATION</scope>
</reference>
<feature type="transmembrane region" description="Helical" evidence="1">
    <location>
        <begin position="7"/>
        <end position="26"/>
    </location>
</feature>
<feature type="transmembrane region" description="Helical" evidence="1">
    <location>
        <begin position="38"/>
        <end position="64"/>
    </location>
</feature>
<proteinExistence type="predicted"/>
<dbReference type="Proteomes" id="UP000278807">
    <property type="component" value="Unassembled WGS sequence"/>
</dbReference>
<accession>A0A0R3T8C2</accession>
<evidence type="ECO:0000256" key="1">
    <source>
        <dbReference type="SAM" id="Phobius"/>
    </source>
</evidence>
<dbReference type="AlphaFoldDB" id="A0A0R3T8C2"/>
<keyword evidence="1" id="KW-0812">Transmembrane</keyword>
<dbReference type="EMBL" id="UZAE01001888">
    <property type="protein sequence ID" value="VDN99168.1"/>
    <property type="molecule type" value="Genomic_DNA"/>
</dbReference>
<organism evidence="4">
    <name type="scientific">Rodentolepis nana</name>
    <name type="common">Dwarf tapeworm</name>
    <name type="synonym">Hymenolepis nana</name>
    <dbReference type="NCBI Taxonomy" id="102285"/>
    <lineage>
        <taxon>Eukaryota</taxon>
        <taxon>Metazoa</taxon>
        <taxon>Spiralia</taxon>
        <taxon>Lophotrochozoa</taxon>
        <taxon>Platyhelminthes</taxon>
        <taxon>Cestoda</taxon>
        <taxon>Eucestoda</taxon>
        <taxon>Cyclophyllidea</taxon>
        <taxon>Hymenolepididae</taxon>
        <taxon>Rodentolepis</taxon>
    </lineage>
</organism>
<feature type="transmembrane region" description="Helical" evidence="1">
    <location>
        <begin position="455"/>
        <end position="476"/>
    </location>
</feature>
<feature type="transmembrane region" description="Helical" evidence="1">
    <location>
        <begin position="76"/>
        <end position="95"/>
    </location>
</feature>
<feature type="transmembrane region" description="Helical" evidence="1">
    <location>
        <begin position="206"/>
        <end position="230"/>
    </location>
</feature>
<evidence type="ECO:0000313" key="2">
    <source>
        <dbReference type="EMBL" id="VDN99168.1"/>
    </source>
</evidence>
<feature type="transmembrane region" description="Helical" evidence="1">
    <location>
        <begin position="250"/>
        <end position="270"/>
    </location>
</feature>
<gene>
    <name evidence="2" type="ORF">HNAJ_LOCUS3309</name>
</gene>